<evidence type="ECO:0000259" key="2">
    <source>
        <dbReference type="Pfam" id="PF14529"/>
    </source>
</evidence>
<gene>
    <name evidence="3" type="ORF">HPB52_009733</name>
</gene>
<organism evidence="3 4">
    <name type="scientific">Rhipicephalus sanguineus</name>
    <name type="common">Brown dog tick</name>
    <name type="synonym">Ixodes sanguineus</name>
    <dbReference type="NCBI Taxonomy" id="34632"/>
    <lineage>
        <taxon>Eukaryota</taxon>
        <taxon>Metazoa</taxon>
        <taxon>Ecdysozoa</taxon>
        <taxon>Arthropoda</taxon>
        <taxon>Chelicerata</taxon>
        <taxon>Arachnida</taxon>
        <taxon>Acari</taxon>
        <taxon>Parasitiformes</taxon>
        <taxon>Ixodida</taxon>
        <taxon>Ixodoidea</taxon>
        <taxon>Ixodidae</taxon>
        <taxon>Rhipicephalinae</taxon>
        <taxon>Rhipicephalus</taxon>
        <taxon>Rhipicephalus</taxon>
    </lineage>
</organism>
<dbReference type="EMBL" id="JABSTV010001245">
    <property type="protein sequence ID" value="KAH7983179.1"/>
    <property type="molecule type" value="Genomic_DNA"/>
</dbReference>
<dbReference type="Gene3D" id="3.60.10.10">
    <property type="entry name" value="Endonuclease/exonuclease/phosphatase"/>
    <property type="match status" value="1"/>
</dbReference>
<feature type="domain" description="Endonuclease/exonuclease/phosphatase" evidence="2">
    <location>
        <begin position="83"/>
        <end position="188"/>
    </location>
</feature>
<reference evidence="3" key="1">
    <citation type="journal article" date="2020" name="Cell">
        <title>Large-Scale Comparative Analyses of Tick Genomes Elucidate Their Genetic Diversity and Vector Capacities.</title>
        <authorList>
            <consortium name="Tick Genome and Microbiome Consortium (TIGMIC)"/>
            <person name="Jia N."/>
            <person name="Wang J."/>
            <person name="Shi W."/>
            <person name="Du L."/>
            <person name="Sun Y."/>
            <person name="Zhan W."/>
            <person name="Jiang J.F."/>
            <person name="Wang Q."/>
            <person name="Zhang B."/>
            <person name="Ji P."/>
            <person name="Bell-Sakyi L."/>
            <person name="Cui X.M."/>
            <person name="Yuan T.T."/>
            <person name="Jiang B.G."/>
            <person name="Yang W.F."/>
            <person name="Lam T.T."/>
            <person name="Chang Q.C."/>
            <person name="Ding S.J."/>
            <person name="Wang X.J."/>
            <person name="Zhu J.G."/>
            <person name="Ruan X.D."/>
            <person name="Zhao L."/>
            <person name="Wei J.T."/>
            <person name="Ye R.Z."/>
            <person name="Que T.C."/>
            <person name="Du C.H."/>
            <person name="Zhou Y.H."/>
            <person name="Cheng J.X."/>
            <person name="Dai P.F."/>
            <person name="Guo W.B."/>
            <person name="Han X.H."/>
            <person name="Huang E.J."/>
            <person name="Li L.F."/>
            <person name="Wei W."/>
            <person name="Gao Y.C."/>
            <person name="Liu J.Z."/>
            <person name="Shao H.Z."/>
            <person name="Wang X."/>
            <person name="Wang C.C."/>
            <person name="Yang T.C."/>
            <person name="Huo Q.B."/>
            <person name="Li W."/>
            <person name="Chen H.Y."/>
            <person name="Chen S.E."/>
            <person name="Zhou L.G."/>
            <person name="Ni X.B."/>
            <person name="Tian J.H."/>
            <person name="Sheng Y."/>
            <person name="Liu T."/>
            <person name="Pan Y.S."/>
            <person name="Xia L.Y."/>
            <person name="Li J."/>
            <person name="Zhao F."/>
            <person name="Cao W.C."/>
        </authorList>
    </citation>
    <scope>NUCLEOTIDE SEQUENCE</scope>
    <source>
        <strain evidence="3">Rsan-2018</strain>
    </source>
</reference>
<keyword evidence="4" id="KW-1185">Reference proteome</keyword>
<dbReference type="Pfam" id="PF14529">
    <property type="entry name" value="Exo_endo_phos_2"/>
    <property type="match status" value="1"/>
</dbReference>
<comment type="caution">
    <text evidence="3">The sequence shown here is derived from an EMBL/GenBank/DDBJ whole genome shotgun (WGS) entry which is preliminary data.</text>
</comment>
<dbReference type="AlphaFoldDB" id="A0A9D4T992"/>
<evidence type="ECO:0000313" key="3">
    <source>
        <dbReference type="EMBL" id="KAH7983179.1"/>
    </source>
</evidence>
<dbReference type="GO" id="GO:0003824">
    <property type="term" value="F:catalytic activity"/>
    <property type="evidence" value="ECO:0007669"/>
    <property type="project" value="InterPro"/>
</dbReference>
<evidence type="ECO:0000256" key="1">
    <source>
        <dbReference type="SAM" id="MobiDB-lite"/>
    </source>
</evidence>
<evidence type="ECO:0000313" key="4">
    <source>
        <dbReference type="Proteomes" id="UP000821837"/>
    </source>
</evidence>
<dbReference type="InterPro" id="IPR005135">
    <property type="entry name" value="Endo/exonuclease/phosphatase"/>
</dbReference>
<feature type="compositionally biased region" description="Low complexity" evidence="1">
    <location>
        <begin position="74"/>
        <end position="86"/>
    </location>
</feature>
<dbReference type="Proteomes" id="UP000821837">
    <property type="component" value="Chromosome 1"/>
</dbReference>
<dbReference type="SUPFAM" id="SSF56219">
    <property type="entry name" value="DNase I-like"/>
    <property type="match status" value="1"/>
</dbReference>
<reference evidence="3" key="2">
    <citation type="submission" date="2021-09" db="EMBL/GenBank/DDBJ databases">
        <authorList>
            <person name="Jia N."/>
            <person name="Wang J."/>
            <person name="Shi W."/>
            <person name="Du L."/>
            <person name="Sun Y."/>
            <person name="Zhan W."/>
            <person name="Jiang J."/>
            <person name="Wang Q."/>
            <person name="Zhang B."/>
            <person name="Ji P."/>
            <person name="Sakyi L.B."/>
            <person name="Cui X."/>
            <person name="Yuan T."/>
            <person name="Jiang B."/>
            <person name="Yang W."/>
            <person name="Lam T.T.-Y."/>
            <person name="Chang Q."/>
            <person name="Ding S."/>
            <person name="Wang X."/>
            <person name="Zhu J."/>
            <person name="Ruan X."/>
            <person name="Zhao L."/>
            <person name="Wei J."/>
            <person name="Que T."/>
            <person name="Du C."/>
            <person name="Cheng J."/>
            <person name="Dai P."/>
            <person name="Han X."/>
            <person name="Huang E."/>
            <person name="Gao Y."/>
            <person name="Liu J."/>
            <person name="Shao H."/>
            <person name="Ye R."/>
            <person name="Li L."/>
            <person name="Wei W."/>
            <person name="Wang X."/>
            <person name="Wang C."/>
            <person name="Huo Q."/>
            <person name="Li W."/>
            <person name="Guo W."/>
            <person name="Chen H."/>
            <person name="Chen S."/>
            <person name="Zhou L."/>
            <person name="Zhou L."/>
            <person name="Ni X."/>
            <person name="Tian J."/>
            <person name="Zhou Y."/>
            <person name="Sheng Y."/>
            <person name="Liu T."/>
            <person name="Pan Y."/>
            <person name="Xia L."/>
            <person name="Li J."/>
            <person name="Zhao F."/>
            <person name="Cao W."/>
        </authorList>
    </citation>
    <scope>NUCLEOTIDE SEQUENCE</scope>
    <source>
        <strain evidence="3">Rsan-2018</strain>
        <tissue evidence="3">Larvae</tissue>
    </source>
</reference>
<dbReference type="InterPro" id="IPR036691">
    <property type="entry name" value="Endo/exonu/phosph_ase_sf"/>
</dbReference>
<feature type="compositionally biased region" description="Polar residues" evidence="1">
    <location>
        <begin position="37"/>
        <end position="52"/>
    </location>
</feature>
<feature type="region of interest" description="Disordered" evidence="1">
    <location>
        <begin position="27"/>
        <end position="86"/>
    </location>
</feature>
<proteinExistence type="predicted"/>
<feature type="compositionally biased region" description="Polar residues" evidence="1">
    <location>
        <begin position="62"/>
        <end position="73"/>
    </location>
</feature>
<sequence length="293" mass="32879">MQYDCKICNLPHETAGKDCKRKLKAAPPPFHVRNQRLKPQQQQRSKLSWSVDSDSDFPHILSGTTSDSVSCTQRGRSTSRGSPPRESLASFDALLREVKKYAKGHTLLVVGDFNAYHTAWGYHKMDKKGTNVHDTAQHQQLTLWTDPHTPTRIGNSVSRDTNPDLTFTAGISQVEWTRLEETLGSDHHLQRRRPPAIRGVQAALLAVVRNAYNVTVEGRTERKTGRPRVVFREGEDVSFPCVLHPTSRDAPSRLRKAHVACALDGYQFQRDAAFLDGEAASTPTQFHTVLYEA</sequence>
<protein>
    <recommendedName>
        <fullName evidence="2">Endonuclease/exonuclease/phosphatase domain-containing protein</fullName>
    </recommendedName>
</protein>
<accession>A0A9D4T992</accession>
<name>A0A9D4T992_RHISA</name>